<feature type="compositionally biased region" description="Basic and acidic residues" evidence="2">
    <location>
        <begin position="107"/>
        <end position="118"/>
    </location>
</feature>
<dbReference type="PROSITE" id="PS50005">
    <property type="entry name" value="TPR"/>
    <property type="match status" value="1"/>
</dbReference>
<feature type="transmembrane region" description="Helical" evidence="3">
    <location>
        <begin position="1356"/>
        <end position="1380"/>
    </location>
</feature>
<keyword evidence="5" id="KW-1185">Reference proteome</keyword>
<keyword evidence="3" id="KW-0812">Transmembrane</keyword>
<accession>A0A395ILS3</accession>
<dbReference type="PANTHER" id="PTHR23082:SF0">
    <property type="entry name" value="GENERAL TRANSCRIPTION FACTOR 3C POLYPEPTIDE 3"/>
    <property type="match status" value="1"/>
</dbReference>
<feature type="region of interest" description="Disordered" evidence="2">
    <location>
        <begin position="574"/>
        <end position="606"/>
    </location>
</feature>
<feature type="region of interest" description="Disordered" evidence="2">
    <location>
        <begin position="1037"/>
        <end position="1066"/>
    </location>
</feature>
<keyword evidence="3" id="KW-0472">Membrane</keyword>
<dbReference type="GO" id="GO:0000127">
    <property type="term" value="C:transcription factor TFIIIC complex"/>
    <property type="evidence" value="ECO:0007669"/>
    <property type="project" value="TreeGrafter"/>
</dbReference>
<evidence type="ECO:0000256" key="3">
    <source>
        <dbReference type="SAM" id="Phobius"/>
    </source>
</evidence>
<dbReference type="InterPro" id="IPR039340">
    <property type="entry name" value="Tfc4/TFIIIC-102/Sfc4"/>
</dbReference>
<evidence type="ECO:0000313" key="4">
    <source>
        <dbReference type="EMBL" id="RAL60814.1"/>
    </source>
</evidence>
<feature type="compositionally biased region" description="Acidic residues" evidence="2">
    <location>
        <begin position="76"/>
        <end position="97"/>
    </location>
</feature>
<feature type="region of interest" description="Disordered" evidence="2">
    <location>
        <begin position="1"/>
        <end position="166"/>
    </location>
</feature>
<sequence length="1428" mass="162991">MSGFAHGMPPPSGHGFHPDQGHQYPDPEESQSHNLIWPAHAPSPMQGVGGTSLDRARDEFAAMSTEQRRQRREQVEGADDILDIDLGDESDDSDPDYQEFGRGIRKMQNDVRQARHLDSDDEDSDGMLAGRKTNKGGSRSRGGGKGGKGRRPAIRGPRKAAEPTGDIKLRLGQANKAFLEGRCEDARDIASEIIRINAETYEAWTLLSACFKELGEYNSAVKALMIAATWRPKHVGPWHAALDFALNETGDLRSEFLISAQYAAQQILRANSQDLEARRIKASIMLERRNLKHASKEYEIILKRVPFDTEVVQTLASIYVDLGQIEVAQQLYVKTINKFKRSSAETDFVFGWTDAYAYIELFGLLEKYNDGIKELRSVARWLVGRDKEEYWDNFIDDDREWDDDDFRRSECSQFDATVYPSDTYGPGLPVELRIKLGLYRLSLGHHTEALRHFNYLKTSDYNGQGLIEEFSHLFEEVADNLSQKGFNKDALDYYLPLAPGAGPEGASLQLKMGKCWLSEKSDQEAELCFQNAVQMEEDNIPARMELARLYERLNEKEQSFMYVNEIIAIRRSQRQFEDAEGGTKSSDAAASRRPHRKQISFASTRRPQSRYYPRRLLHPAERLKEEAARAEHLQSQYSIMKAGLERMRAGEPEATQNWMEAAEDLIEDFRGFKTFYPWDKYVKFLGYSQDDKFQAETKLETDLTEMADRLSKKLGADAEDRTSATSASIPADFRGIPFSAWLDIFLEYAICLAKEGNDRESYEICESARDAIVFYHRREDMFLIHVCWGTCALLCNDEEMCIRVARYFMREYQFTTDSYRMYAAIARLCQSPVSWYCSGPEQKYMLRQVKAMDFNLVDKSRRQKGYAEKAGYTSQDKNGKTVLNDDMDVALLMLYGHILYSGTSYAYSLNYFLRAYALDPNNSVINMNIGLAYVHHSLKRQADNRQFMILQGLTFLFDYYNSRQQSPIIEERQEAHYNMARVYHMLGVSHLAIKYYLCVLKETKDHESSREDITIDTAHNLKVLCMITAPQLSPVIATGQDHNSTTPAISEEEKKEEGRPLTPGSSIEVTLSEALRGPENNEGSNTNTIASHDNTIEAVPPYLPANETIAENGNAIFNTTYLASDSDDVTTNAVPPPAPYEKLAQKNPKPTDHLSITIGPAVILAFDIIVPCIIYYIWFDIHRSRWAKSCEAYPKNECPLEKPEYDEDILGYAIISFGFGELYILVVRVWRLLKYRDLCAPLLSRSKWELDATSWVYGVSMLMALIPFVVGSSLEIPQLYLYSPGFLMSFLGIVMIISLIPFKIPIGINSHARGSPMRPFIYYAAEDFIAVDGLQDREFRVRYNARYDSSLGFRRMFLYLTLWWIFGVLVYLGCLSAVIWSLEFHYAFGLSLGVLFAYLVTWALTSYYWVGLVMKKERQAHEERVAKC</sequence>
<feature type="transmembrane region" description="Helical" evidence="3">
    <location>
        <begin position="1286"/>
        <end position="1308"/>
    </location>
</feature>
<dbReference type="OrthoDB" id="9991317at2759"/>
<feature type="repeat" description="TPR" evidence="1">
    <location>
        <begin position="889"/>
        <end position="922"/>
    </location>
</feature>
<comment type="caution">
    <text evidence="4">The sequence shown here is derived from an EMBL/GenBank/DDBJ whole genome shotgun (WGS) entry which is preliminary data.</text>
</comment>
<protein>
    <submittedName>
        <fullName evidence="4">Uncharacterized protein</fullName>
    </submittedName>
</protein>
<dbReference type="Pfam" id="PF13181">
    <property type="entry name" value="TPR_8"/>
    <property type="match status" value="1"/>
</dbReference>
<feature type="transmembrane region" description="Helical" evidence="3">
    <location>
        <begin position="1154"/>
        <end position="1178"/>
    </location>
</feature>
<dbReference type="Proteomes" id="UP000249056">
    <property type="component" value="Unassembled WGS sequence"/>
</dbReference>
<gene>
    <name evidence="4" type="ORF">DID88_009918</name>
</gene>
<dbReference type="Gene3D" id="1.25.40.10">
    <property type="entry name" value="Tetratricopeptide repeat domain"/>
    <property type="match status" value="4"/>
</dbReference>
<evidence type="ECO:0000313" key="5">
    <source>
        <dbReference type="Proteomes" id="UP000249056"/>
    </source>
</evidence>
<dbReference type="InterPro" id="IPR011990">
    <property type="entry name" value="TPR-like_helical_dom_sf"/>
</dbReference>
<organism evidence="4 5">
    <name type="scientific">Monilinia fructigena</name>
    <dbReference type="NCBI Taxonomy" id="38457"/>
    <lineage>
        <taxon>Eukaryota</taxon>
        <taxon>Fungi</taxon>
        <taxon>Dikarya</taxon>
        <taxon>Ascomycota</taxon>
        <taxon>Pezizomycotina</taxon>
        <taxon>Leotiomycetes</taxon>
        <taxon>Helotiales</taxon>
        <taxon>Sclerotiniaceae</taxon>
        <taxon>Monilinia</taxon>
    </lineage>
</organism>
<dbReference type="EMBL" id="QKRW01000037">
    <property type="protein sequence ID" value="RAL60814.1"/>
    <property type="molecule type" value="Genomic_DNA"/>
</dbReference>
<evidence type="ECO:0000256" key="2">
    <source>
        <dbReference type="SAM" id="MobiDB-lite"/>
    </source>
</evidence>
<feature type="transmembrane region" description="Helical" evidence="3">
    <location>
        <begin position="1386"/>
        <end position="1410"/>
    </location>
</feature>
<name>A0A395ILS3_9HELO</name>
<feature type="compositionally biased region" description="Basic residues" evidence="2">
    <location>
        <begin position="147"/>
        <end position="158"/>
    </location>
</feature>
<feature type="compositionally biased region" description="Basic and acidic residues" evidence="2">
    <location>
        <begin position="54"/>
        <end position="75"/>
    </location>
</feature>
<dbReference type="PANTHER" id="PTHR23082">
    <property type="entry name" value="TRANSCRIPTION INITIATION FACTOR IIIC TFIIIC , POLYPEPTIDE 3-RELATED"/>
    <property type="match status" value="1"/>
</dbReference>
<dbReference type="FunFam" id="1.25.40.10:FF:001915">
    <property type="entry name" value="Uncharacterized protein"/>
    <property type="match status" value="1"/>
</dbReference>
<dbReference type="InterPro" id="IPR019734">
    <property type="entry name" value="TPR_rpt"/>
</dbReference>
<keyword evidence="1" id="KW-0802">TPR repeat</keyword>
<keyword evidence="3" id="KW-1133">Transmembrane helix</keyword>
<evidence type="ECO:0000256" key="1">
    <source>
        <dbReference type="PROSITE-ProRule" id="PRU00339"/>
    </source>
</evidence>
<dbReference type="SMART" id="SM00028">
    <property type="entry name" value="TPR"/>
    <property type="match status" value="6"/>
</dbReference>
<feature type="transmembrane region" description="Helical" evidence="3">
    <location>
        <begin position="1254"/>
        <end position="1274"/>
    </location>
</feature>
<reference evidence="4 5" key="1">
    <citation type="submission" date="2018-06" db="EMBL/GenBank/DDBJ databases">
        <title>Genome Sequence of the Brown Rot Fungal Pathogen Monilinia fructigena.</title>
        <authorList>
            <person name="Landi L."/>
            <person name="De Miccolis Angelini R.M."/>
            <person name="Pollastro S."/>
            <person name="Abate D."/>
            <person name="Faretra F."/>
            <person name="Romanazzi G."/>
        </authorList>
    </citation>
    <scope>NUCLEOTIDE SEQUENCE [LARGE SCALE GENOMIC DNA]</scope>
    <source>
        <strain evidence="4 5">Mfrg269</strain>
    </source>
</reference>
<dbReference type="SUPFAM" id="SSF48452">
    <property type="entry name" value="TPR-like"/>
    <property type="match status" value="3"/>
</dbReference>
<dbReference type="GO" id="GO:0006383">
    <property type="term" value="P:transcription by RNA polymerase III"/>
    <property type="evidence" value="ECO:0007669"/>
    <property type="project" value="InterPro"/>
</dbReference>
<proteinExistence type="predicted"/>